<evidence type="ECO:0000313" key="2">
    <source>
        <dbReference type="Proteomes" id="UP000085678"/>
    </source>
</evidence>
<proteinExistence type="predicted"/>
<keyword evidence="2" id="KW-1185">Reference proteome</keyword>
<dbReference type="InParanoid" id="A0A2R2MIU1"/>
<dbReference type="Proteomes" id="UP000085678">
    <property type="component" value="Unplaced"/>
</dbReference>
<accession>A0A2R2MIU1</accession>
<feature type="signal peptide" evidence="1">
    <location>
        <begin position="1"/>
        <end position="26"/>
    </location>
</feature>
<dbReference type="KEGG" id="lak:112041336"/>
<dbReference type="AlphaFoldDB" id="A0A2R2MIU1"/>
<dbReference type="STRING" id="7574.A0A2R2MIU1"/>
<dbReference type="GeneID" id="112041336"/>
<name>A0A2R2MIU1_LINAN</name>
<protein>
    <submittedName>
        <fullName evidence="3">Extensin-3-like</fullName>
    </submittedName>
</protein>
<evidence type="ECO:0000256" key="1">
    <source>
        <dbReference type="SAM" id="SignalP"/>
    </source>
</evidence>
<organism evidence="2 3">
    <name type="scientific">Lingula anatina</name>
    <name type="common">Brachiopod</name>
    <name type="synonym">Lingula unguis</name>
    <dbReference type="NCBI Taxonomy" id="7574"/>
    <lineage>
        <taxon>Eukaryota</taxon>
        <taxon>Metazoa</taxon>
        <taxon>Spiralia</taxon>
        <taxon>Lophotrochozoa</taxon>
        <taxon>Brachiopoda</taxon>
        <taxon>Linguliformea</taxon>
        <taxon>Lingulata</taxon>
        <taxon>Lingulida</taxon>
        <taxon>Linguloidea</taxon>
        <taxon>Lingulidae</taxon>
        <taxon>Lingula</taxon>
    </lineage>
</organism>
<feature type="chain" id="PRO_5015202740" evidence="1">
    <location>
        <begin position="27"/>
        <end position="254"/>
    </location>
</feature>
<dbReference type="RefSeq" id="XP_023930141.1">
    <property type="nucleotide sequence ID" value="XM_024074373.1"/>
</dbReference>
<sequence length="254" mass="27987">MGTLGLSSKVAAAVMSVVSIMSLTTAYHLPAGPLPDYSYPDYGPPVAPPPLYGLSKSIDYSYPDYFKYGYKDKEPLDPEYKDNEAKKHSYRRFRYFIDYGKHFPTVNNNNNNNVTPAPIIPIPQTYYPPPPLPPKKYFHPSPPMPYQKPYYGAPPPYWAHGGGHYEPKQPMQYKYSPYPHSAYGAGYKGGHGGMYGPYGAGLKGEYGYGHDFGYGGGYEPYAGTYYLGGHYGVGVKAGNYGNGYLGYGASGYKG</sequence>
<gene>
    <name evidence="3" type="primary">LOC112041336</name>
</gene>
<reference evidence="3" key="1">
    <citation type="submission" date="2025-08" db="UniProtKB">
        <authorList>
            <consortium name="RefSeq"/>
        </authorList>
    </citation>
    <scope>IDENTIFICATION</scope>
    <source>
        <tissue evidence="3">Gonads</tissue>
    </source>
</reference>
<keyword evidence="1" id="KW-0732">Signal</keyword>
<evidence type="ECO:0000313" key="3">
    <source>
        <dbReference type="RefSeq" id="XP_023930141.1"/>
    </source>
</evidence>